<sequence>MIALLKLTSLRRASFLVLILLLCLCPLGVYFIHKVREVLKRAEQIEKQVNQLSVRYAEVGHASAALKTREHTDAHPNAPSLQRLTPSQQPRKHTETQGQHRHRHGQQQQQKHQHQQRQQDHDKQLPPHHHHSPSSRQRGTEGRASQVDRNQEAARQEQTRLEQDSEAHGNSSVAAGAATEKTSGESTLAAMRERLGQCISSRGGGLTAVPMTEDECMLQLKFPKDTHNQWVYHKTGTTEPLAHLYNVCTYAHQYVNVKALTTVLTQEFIDTAPHAVGFLHKRSNRKHSGEELKGQLARGKLPSQPPFTPQQYARCAVVGSSGDLLHSKFGAEIDGHDMVMRINEAPTGKYSEDVGSKTTFRVLNNMGWQRGHAHLVESPKEVRAPSDAPSLQSTKAQQQASHPLVTGSLVATCTTGRLQQEGRFGVGVHQRRVVTRIVLMKGDLHKNFISQMAKSNPAYILHMPRALTGSAGGTGSIAMKFAVSVCQHVNIYGFATEPGYTQWTRYFSGQGAGHHPLRGRAFYQVLECLGVIDIRASKRHPVNDQERVGLEEMAQAVYMAGRPQALRCERHGAQASNSSARSTSQERFHRYVWDVNDPIDNQLCVATLGG</sequence>
<evidence type="ECO:0000256" key="9">
    <source>
        <dbReference type="ARBA" id="ARBA00023136"/>
    </source>
</evidence>
<reference evidence="13 14" key="1">
    <citation type="journal article" date="2015" name="Genome Biol. Evol.">
        <title>Comparative Genomics of a Bacterivorous Green Alga Reveals Evolutionary Causalities and Consequences of Phago-Mixotrophic Mode of Nutrition.</title>
        <authorList>
            <person name="Burns J.A."/>
            <person name="Paasch A."/>
            <person name="Narechania A."/>
            <person name="Kim E."/>
        </authorList>
    </citation>
    <scope>NUCLEOTIDE SEQUENCE [LARGE SCALE GENOMIC DNA]</scope>
    <source>
        <strain evidence="13 14">PLY_AMNH</strain>
    </source>
</reference>
<feature type="region of interest" description="Disordered" evidence="11">
    <location>
        <begin position="379"/>
        <end position="402"/>
    </location>
</feature>
<proteinExistence type="inferred from homology"/>
<evidence type="ECO:0000313" key="14">
    <source>
        <dbReference type="Proteomes" id="UP001190700"/>
    </source>
</evidence>
<name>A0AAE0KZI5_9CHLO</name>
<evidence type="ECO:0000256" key="8">
    <source>
        <dbReference type="ARBA" id="ARBA00023034"/>
    </source>
</evidence>
<dbReference type="PANTHER" id="PTHR47379:SF3">
    <property type="entry name" value="SIALYLTRANSFERASE-LIKE PROTEIN 2"/>
    <property type="match status" value="1"/>
</dbReference>
<keyword evidence="3" id="KW-0328">Glycosyltransferase</keyword>
<dbReference type="Pfam" id="PF00777">
    <property type="entry name" value="Glyco_transf_29"/>
    <property type="match status" value="1"/>
</dbReference>
<evidence type="ECO:0000313" key="13">
    <source>
        <dbReference type="EMBL" id="KAK3266387.1"/>
    </source>
</evidence>
<dbReference type="Proteomes" id="UP001190700">
    <property type="component" value="Unassembled WGS sequence"/>
</dbReference>
<keyword evidence="4" id="KW-0808">Transferase</keyword>
<feature type="region of interest" description="Disordered" evidence="11">
    <location>
        <begin position="67"/>
        <end position="185"/>
    </location>
</feature>
<protein>
    <submittedName>
        <fullName evidence="13">Uncharacterized protein</fullName>
    </submittedName>
</protein>
<evidence type="ECO:0000256" key="6">
    <source>
        <dbReference type="ARBA" id="ARBA00022968"/>
    </source>
</evidence>
<evidence type="ECO:0000256" key="12">
    <source>
        <dbReference type="SAM" id="Phobius"/>
    </source>
</evidence>
<keyword evidence="5 12" id="KW-0812">Transmembrane</keyword>
<evidence type="ECO:0000256" key="7">
    <source>
        <dbReference type="ARBA" id="ARBA00022989"/>
    </source>
</evidence>
<feature type="compositionally biased region" description="Polar residues" evidence="11">
    <location>
        <begin position="389"/>
        <end position="401"/>
    </location>
</feature>
<dbReference type="InterPro" id="IPR001675">
    <property type="entry name" value="Glyco_trans_29"/>
</dbReference>
<evidence type="ECO:0000256" key="11">
    <source>
        <dbReference type="SAM" id="MobiDB-lite"/>
    </source>
</evidence>
<keyword evidence="7 12" id="KW-1133">Transmembrane helix</keyword>
<feature type="compositionally biased region" description="Basic and acidic residues" evidence="11">
    <location>
        <begin position="149"/>
        <end position="167"/>
    </location>
</feature>
<comment type="subcellular location">
    <subcellularLocation>
        <location evidence="1">Golgi apparatus membrane</location>
        <topology evidence="1">Single-pass type II membrane protein</topology>
    </subcellularLocation>
</comment>
<dbReference type="CDD" id="cd19952">
    <property type="entry name" value="GT29"/>
    <property type="match status" value="1"/>
</dbReference>
<feature type="compositionally biased region" description="Polar residues" evidence="11">
    <location>
        <begin position="79"/>
        <end position="89"/>
    </location>
</feature>
<evidence type="ECO:0000256" key="2">
    <source>
        <dbReference type="ARBA" id="ARBA00006003"/>
    </source>
</evidence>
<keyword evidence="6" id="KW-0735">Signal-anchor</keyword>
<evidence type="ECO:0000256" key="5">
    <source>
        <dbReference type="ARBA" id="ARBA00022692"/>
    </source>
</evidence>
<feature type="transmembrane region" description="Helical" evidence="12">
    <location>
        <begin position="12"/>
        <end position="32"/>
    </location>
</feature>
<dbReference type="AlphaFoldDB" id="A0AAE0KZI5"/>
<evidence type="ECO:0000256" key="10">
    <source>
        <dbReference type="ARBA" id="ARBA00023180"/>
    </source>
</evidence>
<keyword evidence="10" id="KW-0325">Glycoprotein</keyword>
<dbReference type="EMBL" id="LGRX02013159">
    <property type="protein sequence ID" value="KAK3266387.1"/>
    <property type="molecule type" value="Genomic_DNA"/>
</dbReference>
<dbReference type="PANTHER" id="PTHR47379">
    <property type="entry name" value="SIALYLTRANSFERASE-LIKE PROTEIN 2"/>
    <property type="match status" value="1"/>
</dbReference>
<evidence type="ECO:0000256" key="1">
    <source>
        <dbReference type="ARBA" id="ARBA00004323"/>
    </source>
</evidence>
<keyword evidence="14" id="KW-1185">Reference proteome</keyword>
<keyword evidence="9 12" id="KW-0472">Membrane</keyword>
<evidence type="ECO:0000256" key="3">
    <source>
        <dbReference type="ARBA" id="ARBA00022676"/>
    </source>
</evidence>
<comment type="similarity">
    <text evidence="2">Belongs to the glycosyltransferase 29 family.</text>
</comment>
<organism evidence="13 14">
    <name type="scientific">Cymbomonas tetramitiformis</name>
    <dbReference type="NCBI Taxonomy" id="36881"/>
    <lineage>
        <taxon>Eukaryota</taxon>
        <taxon>Viridiplantae</taxon>
        <taxon>Chlorophyta</taxon>
        <taxon>Pyramimonadophyceae</taxon>
        <taxon>Pyramimonadales</taxon>
        <taxon>Pyramimonadaceae</taxon>
        <taxon>Cymbomonas</taxon>
    </lineage>
</organism>
<accession>A0AAE0KZI5</accession>
<dbReference type="GO" id="GO:0000139">
    <property type="term" value="C:Golgi membrane"/>
    <property type="evidence" value="ECO:0007669"/>
    <property type="project" value="UniProtKB-SubCell"/>
</dbReference>
<dbReference type="InterPro" id="IPR038578">
    <property type="entry name" value="GT29-like_sf"/>
</dbReference>
<keyword evidence="8" id="KW-0333">Golgi apparatus</keyword>
<dbReference type="Gene3D" id="3.90.1480.20">
    <property type="entry name" value="Glycosyl transferase family 29"/>
    <property type="match status" value="1"/>
</dbReference>
<feature type="compositionally biased region" description="Basic residues" evidence="11">
    <location>
        <begin position="99"/>
        <end position="115"/>
    </location>
</feature>
<gene>
    <name evidence="13" type="ORF">CYMTET_24993</name>
</gene>
<comment type="caution">
    <text evidence="13">The sequence shown here is derived from an EMBL/GenBank/DDBJ whole genome shotgun (WGS) entry which is preliminary data.</text>
</comment>
<dbReference type="GO" id="GO:0008373">
    <property type="term" value="F:sialyltransferase activity"/>
    <property type="evidence" value="ECO:0007669"/>
    <property type="project" value="InterPro"/>
</dbReference>
<evidence type="ECO:0000256" key="4">
    <source>
        <dbReference type="ARBA" id="ARBA00022679"/>
    </source>
</evidence>